<evidence type="ECO:0000313" key="2">
    <source>
        <dbReference type="Proteomes" id="UP001234216"/>
    </source>
</evidence>
<gene>
    <name evidence="1" type="ORF">QFZ22_002599</name>
</gene>
<protein>
    <submittedName>
        <fullName evidence="1">Uncharacterized protein</fullName>
    </submittedName>
</protein>
<proteinExistence type="predicted"/>
<dbReference type="RefSeq" id="WP_306974519.1">
    <property type="nucleotide sequence ID" value="NZ_JAUSZV010000005.1"/>
</dbReference>
<evidence type="ECO:0000313" key="1">
    <source>
        <dbReference type="EMBL" id="MDQ0906614.1"/>
    </source>
</evidence>
<reference evidence="1" key="1">
    <citation type="submission" date="2023-07" db="EMBL/GenBank/DDBJ databases">
        <title>Comparative genomics of wheat-associated soil bacteria to identify genetic determinants of phenazine resistance.</title>
        <authorList>
            <person name="Mouncey N."/>
        </authorList>
    </citation>
    <scope>NUCLEOTIDE SEQUENCE</scope>
    <source>
        <strain evidence="1">V4I22</strain>
    </source>
</reference>
<accession>A0AAW8FA58</accession>
<name>A0AAW8FA58_9ACTN</name>
<dbReference type="EMBL" id="JAUSZV010000005">
    <property type="protein sequence ID" value="MDQ0906614.1"/>
    <property type="molecule type" value="Genomic_DNA"/>
</dbReference>
<sequence>MSCGVFPYGDEDFGRFVDEVFGRFVDEVFGPARIVAPLPGRTRPTP</sequence>
<comment type="caution">
    <text evidence="1">The sequence shown here is derived from an EMBL/GenBank/DDBJ whole genome shotgun (WGS) entry which is preliminary data.</text>
</comment>
<dbReference type="AlphaFoldDB" id="A0AAW8FA58"/>
<dbReference type="Proteomes" id="UP001234216">
    <property type="component" value="Unassembled WGS sequence"/>
</dbReference>
<organism evidence="1 2">
    <name type="scientific">Streptomyces canus</name>
    <dbReference type="NCBI Taxonomy" id="58343"/>
    <lineage>
        <taxon>Bacteria</taxon>
        <taxon>Bacillati</taxon>
        <taxon>Actinomycetota</taxon>
        <taxon>Actinomycetes</taxon>
        <taxon>Kitasatosporales</taxon>
        <taxon>Streptomycetaceae</taxon>
        <taxon>Streptomyces</taxon>
        <taxon>Streptomyces aurantiacus group</taxon>
    </lineage>
</organism>